<accession>A0A9P8BV86</accession>
<feature type="domain" description="Coenzyme Q-binding protein COQ10 START" evidence="5">
    <location>
        <begin position="47"/>
        <end position="175"/>
    </location>
</feature>
<organism evidence="6 7">
    <name type="scientific">Linnemannia hyalina</name>
    <dbReference type="NCBI Taxonomy" id="64524"/>
    <lineage>
        <taxon>Eukaryota</taxon>
        <taxon>Fungi</taxon>
        <taxon>Fungi incertae sedis</taxon>
        <taxon>Mucoromycota</taxon>
        <taxon>Mortierellomycotina</taxon>
        <taxon>Mortierellomycetes</taxon>
        <taxon>Mortierellales</taxon>
        <taxon>Mortierellaceae</taxon>
        <taxon>Linnemannia</taxon>
    </lineage>
</organism>
<evidence type="ECO:0000313" key="6">
    <source>
        <dbReference type="EMBL" id="KAG9066687.1"/>
    </source>
</evidence>
<dbReference type="AlphaFoldDB" id="A0A9P8BV86"/>
<dbReference type="InterPro" id="IPR023393">
    <property type="entry name" value="START-like_dom_sf"/>
</dbReference>
<comment type="subunit">
    <text evidence="2">Interacts with coenzyme Q.</text>
</comment>
<dbReference type="Pfam" id="PF03364">
    <property type="entry name" value="Polyketide_cyc"/>
    <property type="match status" value="1"/>
</dbReference>
<feature type="region of interest" description="Disordered" evidence="4">
    <location>
        <begin position="80"/>
        <end position="99"/>
    </location>
</feature>
<sequence length="388" mass="42385">MRTLIRTSTPCRTSRRHFITLPKLPQLPNLLKPLSSSRHYKDRTLLKYSQQEFYDLVANVDDYYKFLPWCTYSKMSAPLSLGSGSGSESTGSEERRKKASDALVGVVKGGSEVTVRHGELGIGFNSLQERYVSTVTCQEPWVVRAVSYDSKLFKELSTTWRFTPNVPKTSTLEATMDQEVQESQLLTRPAADDDSEKESVAAVSAEGQETETERASQQPSPPTTTTTTTTTAPAATIATPKVQEQPRHHFTAAAVFGEAALPRPRTIPSTSPSKLSPSPSSPSPSTVPSTSIPIGAQSTSTKESSATSGQAPAHTPSPKQVILQRTASPSNLATMKPSDYPLVWVDFEIEFEFASPVHASMSSLFFDQVSKEMLAAFVKRAEVLYGKR</sequence>
<feature type="compositionally biased region" description="Low complexity" evidence="4">
    <location>
        <begin position="223"/>
        <end position="232"/>
    </location>
</feature>
<dbReference type="EMBL" id="JAHRHY010000009">
    <property type="protein sequence ID" value="KAG9066687.1"/>
    <property type="molecule type" value="Genomic_DNA"/>
</dbReference>
<comment type="function">
    <text evidence="3">Required for the function of coenzyme Q in the respiratory chain. May serve as a chaperone or may be involved in the transport of Q6 from its site of synthesis to the catalytic sites of the respiratory complexes.</text>
</comment>
<gene>
    <name evidence="6" type="primary">COQ10A</name>
    <name evidence="6" type="ORF">KI688_012595</name>
</gene>
<dbReference type="Proteomes" id="UP000707451">
    <property type="component" value="Unassembled WGS sequence"/>
</dbReference>
<feature type="compositionally biased region" description="Polar residues" evidence="4">
    <location>
        <begin position="296"/>
        <end position="310"/>
    </location>
</feature>
<feature type="region of interest" description="Disordered" evidence="4">
    <location>
        <begin position="183"/>
        <end position="232"/>
    </location>
</feature>
<dbReference type="Gene3D" id="3.30.530.20">
    <property type="match status" value="2"/>
</dbReference>
<name>A0A9P8BV86_9FUNG</name>
<comment type="caution">
    <text evidence="6">The sequence shown here is derived from an EMBL/GenBank/DDBJ whole genome shotgun (WGS) entry which is preliminary data.</text>
</comment>
<evidence type="ECO:0000256" key="4">
    <source>
        <dbReference type="SAM" id="MobiDB-lite"/>
    </source>
</evidence>
<evidence type="ECO:0000259" key="5">
    <source>
        <dbReference type="Pfam" id="PF03364"/>
    </source>
</evidence>
<protein>
    <submittedName>
        <fullName evidence="6">Coenzyme Q-binding protein coq10a, mitochondrial</fullName>
    </submittedName>
</protein>
<dbReference type="InterPro" id="IPR005031">
    <property type="entry name" value="COQ10_START"/>
</dbReference>
<feature type="region of interest" description="Disordered" evidence="4">
    <location>
        <begin position="257"/>
        <end position="321"/>
    </location>
</feature>
<dbReference type="GO" id="GO:0048039">
    <property type="term" value="F:ubiquinone binding"/>
    <property type="evidence" value="ECO:0007669"/>
    <property type="project" value="InterPro"/>
</dbReference>
<evidence type="ECO:0000256" key="1">
    <source>
        <dbReference type="ARBA" id="ARBA00006885"/>
    </source>
</evidence>
<evidence type="ECO:0000256" key="3">
    <source>
        <dbReference type="ARBA" id="ARBA00024947"/>
    </source>
</evidence>
<dbReference type="PANTHER" id="PTHR12901:SF10">
    <property type="entry name" value="COENZYME Q-BINDING PROTEIN COQ10, MITOCHONDRIAL"/>
    <property type="match status" value="1"/>
</dbReference>
<evidence type="ECO:0000313" key="7">
    <source>
        <dbReference type="Proteomes" id="UP000707451"/>
    </source>
</evidence>
<dbReference type="SUPFAM" id="SSF55961">
    <property type="entry name" value="Bet v1-like"/>
    <property type="match status" value="1"/>
</dbReference>
<proteinExistence type="inferred from homology"/>
<keyword evidence="7" id="KW-1185">Reference proteome</keyword>
<dbReference type="GO" id="GO:0005739">
    <property type="term" value="C:mitochondrion"/>
    <property type="evidence" value="ECO:0007669"/>
    <property type="project" value="TreeGrafter"/>
</dbReference>
<dbReference type="GO" id="GO:0045333">
    <property type="term" value="P:cellular respiration"/>
    <property type="evidence" value="ECO:0007669"/>
    <property type="project" value="InterPro"/>
</dbReference>
<feature type="compositionally biased region" description="Low complexity" evidence="4">
    <location>
        <begin position="262"/>
        <end position="294"/>
    </location>
</feature>
<dbReference type="PANTHER" id="PTHR12901">
    <property type="entry name" value="SPERM PROTEIN HOMOLOG"/>
    <property type="match status" value="1"/>
</dbReference>
<dbReference type="InterPro" id="IPR044996">
    <property type="entry name" value="COQ10-like"/>
</dbReference>
<evidence type="ECO:0000256" key="2">
    <source>
        <dbReference type="ARBA" id="ARBA00011814"/>
    </source>
</evidence>
<reference evidence="6" key="1">
    <citation type="submission" date="2021-06" db="EMBL/GenBank/DDBJ databases">
        <title>Genome Sequence of Mortierella hyaline Strain SCG-10, a Cold-Adapted, Nitrate-Reducing Fungus Isolated from Soil in Minnesota, USA.</title>
        <authorList>
            <person name="Aldossari N."/>
        </authorList>
    </citation>
    <scope>NUCLEOTIDE SEQUENCE</scope>
    <source>
        <strain evidence="6">SCG-10</strain>
    </source>
</reference>
<comment type="similarity">
    <text evidence="1">Belongs to the COQ10 family.</text>
</comment>
<feature type="compositionally biased region" description="Low complexity" evidence="4">
    <location>
        <begin position="80"/>
        <end position="90"/>
    </location>
</feature>
<dbReference type="OrthoDB" id="292693at2759"/>